<evidence type="ECO:0000256" key="6">
    <source>
        <dbReference type="ARBA" id="ARBA00023002"/>
    </source>
</evidence>
<evidence type="ECO:0000256" key="2">
    <source>
        <dbReference type="ARBA" id="ARBA00005179"/>
    </source>
</evidence>
<dbReference type="PRINTS" id="PR00463">
    <property type="entry name" value="EP450I"/>
</dbReference>
<feature type="binding site" description="axial binding residue" evidence="9">
    <location>
        <position position="428"/>
    </location>
    <ligand>
        <name>heme</name>
        <dbReference type="ChEBI" id="CHEBI:30413"/>
    </ligand>
    <ligandPart>
        <name>Fe</name>
        <dbReference type="ChEBI" id="CHEBI:18248"/>
    </ligandPart>
</feature>
<dbReference type="EMBL" id="CAFZ01000194">
    <property type="protein sequence ID" value="CCA72988.1"/>
    <property type="molecule type" value="Genomic_DNA"/>
</dbReference>
<dbReference type="InterPro" id="IPR001128">
    <property type="entry name" value="Cyt_P450"/>
</dbReference>
<evidence type="ECO:0000256" key="9">
    <source>
        <dbReference type="PIRSR" id="PIRSR602401-1"/>
    </source>
</evidence>
<keyword evidence="12" id="KW-1185">Reference proteome</keyword>
<dbReference type="InterPro" id="IPR036396">
    <property type="entry name" value="Cyt_P450_sf"/>
</dbReference>
<dbReference type="InterPro" id="IPR002401">
    <property type="entry name" value="Cyt_P450_E_grp-I"/>
</dbReference>
<dbReference type="AlphaFoldDB" id="G4TNU0"/>
<accession>G4TNU0</accession>
<keyword evidence="6 10" id="KW-0560">Oxidoreductase</keyword>
<comment type="caution">
    <text evidence="11">The sequence shown here is derived from an EMBL/GenBank/DDBJ whole genome shotgun (WGS) entry which is preliminary data.</text>
</comment>
<protein>
    <submittedName>
        <fullName evidence="11">Related to O-methylsterigmatocystin oxidoreductase</fullName>
    </submittedName>
</protein>
<evidence type="ECO:0000256" key="5">
    <source>
        <dbReference type="ARBA" id="ARBA00022723"/>
    </source>
</evidence>
<name>G4TNU0_SERID</name>
<evidence type="ECO:0000256" key="7">
    <source>
        <dbReference type="ARBA" id="ARBA00023004"/>
    </source>
</evidence>
<dbReference type="SUPFAM" id="SSF48264">
    <property type="entry name" value="Cytochrome P450"/>
    <property type="match status" value="1"/>
</dbReference>
<evidence type="ECO:0000256" key="4">
    <source>
        <dbReference type="ARBA" id="ARBA00022617"/>
    </source>
</evidence>
<dbReference type="Pfam" id="PF00067">
    <property type="entry name" value="p450"/>
    <property type="match status" value="1"/>
</dbReference>
<dbReference type="Gene3D" id="1.10.630.10">
    <property type="entry name" value="Cytochrome P450"/>
    <property type="match status" value="1"/>
</dbReference>
<dbReference type="InterPro" id="IPR050364">
    <property type="entry name" value="Cytochrome_P450_fung"/>
</dbReference>
<reference evidence="11 12" key="1">
    <citation type="journal article" date="2011" name="PLoS Pathog.">
        <title>Endophytic Life Strategies Decoded by Genome and Transcriptome Analyses of the Mutualistic Root Symbiont Piriformospora indica.</title>
        <authorList>
            <person name="Zuccaro A."/>
            <person name="Lahrmann U."/>
            <person name="Guldener U."/>
            <person name="Langen G."/>
            <person name="Pfiffi S."/>
            <person name="Biedenkopf D."/>
            <person name="Wong P."/>
            <person name="Samans B."/>
            <person name="Grimm C."/>
            <person name="Basiewicz M."/>
            <person name="Murat C."/>
            <person name="Martin F."/>
            <person name="Kogel K.H."/>
        </authorList>
    </citation>
    <scope>NUCLEOTIDE SEQUENCE [LARGE SCALE GENOMIC DNA]</scope>
    <source>
        <strain evidence="11 12">DSM 11827</strain>
    </source>
</reference>
<sequence length="486" mass="55089">MDSILIAGLAVATFLSYKLLSKSSDNALLPLPPGPPRDPVIGSARYFPTERIGENLYKWQKQYGNLVCATLPTSAMILVYSNDIAQELLSKRPNTTSNRSIGYYITDMMGWKWSPAFAQPNPHYANQRKMLRRGIGPQRIATHNLVIERQTNALLLKLSTFQGYVPPVIMNAMGHLVIEVTYGTEIEHHLGNQLSTLNQEAMEIILKAFYKLHLVDVFHFLRFIPSWMPGAGFKRIAQRSQWLSNYLRYETFAKNAGKLGPSLATDLLDEFGTDDSDVMDALAVLYIAGSDTTTAAIVAFLHALYLFPTVATKVYDEIKAVTLDGQRLLTVPDRQHLPYTEAVWKESIRWNPFILMGVPHVNIQDEYIQGYRIPKGSMILQHTGFMLTDPTIWRDPDVFRPERFLTDENASELPNPLGIIFGYGMRICPGMYLADRAGFHIAASVASVYRILPREGKCRAKCRQPRIYRFSIQIAHKFRLPLYSPR</sequence>
<dbReference type="eggNOG" id="KOG0156">
    <property type="taxonomic scope" value="Eukaryota"/>
</dbReference>
<dbReference type="InterPro" id="IPR017972">
    <property type="entry name" value="Cyt_P450_CS"/>
</dbReference>
<comment type="pathway">
    <text evidence="2">Secondary metabolite biosynthesis.</text>
</comment>
<dbReference type="GO" id="GO:0016705">
    <property type="term" value="F:oxidoreductase activity, acting on paired donors, with incorporation or reduction of molecular oxygen"/>
    <property type="evidence" value="ECO:0007669"/>
    <property type="project" value="InterPro"/>
</dbReference>
<evidence type="ECO:0000313" key="11">
    <source>
        <dbReference type="EMBL" id="CCA72988.1"/>
    </source>
</evidence>
<dbReference type="PROSITE" id="PS00086">
    <property type="entry name" value="CYTOCHROME_P450"/>
    <property type="match status" value="1"/>
</dbReference>
<evidence type="ECO:0000256" key="3">
    <source>
        <dbReference type="ARBA" id="ARBA00010617"/>
    </source>
</evidence>
<dbReference type="GO" id="GO:0020037">
    <property type="term" value="F:heme binding"/>
    <property type="evidence" value="ECO:0007669"/>
    <property type="project" value="InterPro"/>
</dbReference>
<comment type="similarity">
    <text evidence="3 10">Belongs to the cytochrome P450 family.</text>
</comment>
<evidence type="ECO:0000256" key="8">
    <source>
        <dbReference type="ARBA" id="ARBA00023033"/>
    </source>
</evidence>
<keyword evidence="8 10" id="KW-0503">Monooxygenase</keyword>
<keyword evidence="4 9" id="KW-0349">Heme</keyword>
<dbReference type="STRING" id="1109443.G4TNU0"/>
<keyword evidence="5 9" id="KW-0479">Metal-binding</keyword>
<comment type="cofactor">
    <cofactor evidence="1 9">
        <name>heme</name>
        <dbReference type="ChEBI" id="CHEBI:30413"/>
    </cofactor>
</comment>
<evidence type="ECO:0000313" key="12">
    <source>
        <dbReference type="Proteomes" id="UP000007148"/>
    </source>
</evidence>
<dbReference type="Proteomes" id="UP000007148">
    <property type="component" value="Unassembled WGS sequence"/>
</dbReference>
<evidence type="ECO:0000256" key="10">
    <source>
        <dbReference type="RuleBase" id="RU000461"/>
    </source>
</evidence>
<dbReference type="HOGENOM" id="CLU_001570_2_3_1"/>
<dbReference type="PANTHER" id="PTHR46300">
    <property type="entry name" value="P450, PUTATIVE (EUROFUNG)-RELATED-RELATED"/>
    <property type="match status" value="1"/>
</dbReference>
<dbReference type="GO" id="GO:0004497">
    <property type="term" value="F:monooxygenase activity"/>
    <property type="evidence" value="ECO:0007669"/>
    <property type="project" value="UniProtKB-KW"/>
</dbReference>
<dbReference type="OrthoDB" id="3238116at2759"/>
<evidence type="ECO:0000256" key="1">
    <source>
        <dbReference type="ARBA" id="ARBA00001971"/>
    </source>
</evidence>
<keyword evidence="7 9" id="KW-0408">Iron</keyword>
<organism evidence="11 12">
    <name type="scientific">Serendipita indica (strain DSM 11827)</name>
    <name type="common">Root endophyte fungus</name>
    <name type="synonym">Piriformospora indica</name>
    <dbReference type="NCBI Taxonomy" id="1109443"/>
    <lineage>
        <taxon>Eukaryota</taxon>
        <taxon>Fungi</taxon>
        <taxon>Dikarya</taxon>
        <taxon>Basidiomycota</taxon>
        <taxon>Agaricomycotina</taxon>
        <taxon>Agaricomycetes</taxon>
        <taxon>Sebacinales</taxon>
        <taxon>Serendipitaceae</taxon>
        <taxon>Serendipita</taxon>
    </lineage>
</organism>
<dbReference type="GO" id="GO:0005506">
    <property type="term" value="F:iron ion binding"/>
    <property type="evidence" value="ECO:0007669"/>
    <property type="project" value="InterPro"/>
</dbReference>
<proteinExistence type="inferred from homology"/>
<dbReference type="InParanoid" id="G4TNU0"/>
<dbReference type="PANTHER" id="PTHR46300:SF7">
    <property type="entry name" value="P450, PUTATIVE (EUROFUNG)-RELATED"/>
    <property type="match status" value="1"/>
</dbReference>
<gene>
    <name evidence="11" type="ORF">PIIN_06943</name>
</gene>
<dbReference type="OMA" id="VINSWAM"/>